<dbReference type="RefSeq" id="XP_004333284.1">
    <property type="nucleotide sequence ID" value="XM_004333236.1"/>
</dbReference>
<dbReference type="GO" id="GO:0032451">
    <property type="term" value="F:demethylase activity"/>
    <property type="evidence" value="ECO:0007669"/>
    <property type="project" value="TreeGrafter"/>
</dbReference>
<organism evidence="3 4">
    <name type="scientific">Acanthamoeba castellanii (strain ATCC 30010 / Neff)</name>
    <dbReference type="NCBI Taxonomy" id="1257118"/>
    <lineage>
        <taxon>Eukaryota</taxon>
        <taxon>Amoebozoa</taxon>
        <taxon>Discosea</taxon>
        <taxon>Longamoebia</taxon>
        <taxon>Centramoebida</taxon>
        <taxon>Acanthamoebidae</taxon>
        <taxon>Acanthamoeba</taxon>
    </lineage>
</organism>
<evidence type="ECO:0000259" key="2">
    <source>
        <dbReference type="PROSITE" id="PS51471"/>
    </source>
</evidence>
<sequence>MSRNQRVQPGGGSRGGKPSGRGRGGAKPAVPGWAPVATTSTDSAPPLALAYTPSTSSSSSSGLRQAAALPPDLEYIEDFITADEERALVQAIDAQEWSEKLHRRTQHYGYEFDYSRQDINTSVPIELPVFAQQIIEKMRQRGLPQFDQLIINEYTPGQGINPHIDKTHCFGPCVVSLSLLSTCVMTFTSLETGEKIPVVLRPRSLVVLRGQARYGWQHGIEPKRADIVAGKHTPRARRVSLTYRTVAKSAGNA</sequence>
<evidence type="ECO:0000256" key="1">
    <source>
        <dbReference type="SAM" id="MobiDB-lite"/>
    </source>
</evidence>
<dbReference type="PANTHER" id="PTHR12463:SF1">
    <property type="entry name" value="2-OXOGLUTARATE AND FE-DEPENDENT OXYGENASE FAMILY PROTEIN"/>
    <property type="match status" value="1"/>
</dbReference>
<dbReference type="GeneID" id="14911694"/>
<protein>
    <submittedName>
        <fullName evidence="3">DNA repair protein alkB, putative</fullName>
    </submittedName>
</protein>
<dbReference type="PANTHER" id="PTHR12463">
    <property type="entry name" value="OXYGENASE-RELATED"/>
    <property type="match status" value="1"/>
</dbReference>
<proteinExistence type="predicted"/>
<dbReference type="GO" id="GO:0070988">
    <property type="term" value="P:demethylation"/>
    <property type="evidence" value="ECO:0007669"/>
    <property type="project" value="InterPro"/>
</dbReference>
<feature type="region of interest" description="Disordered" evidence="1">
    <location>
        <begin position="1"/>
        <end position="65"/>
    </location>
</feature>
<dbReference type="OrthoDB" id="271595at2759"/>
<dbReference type="InterPro" id="IPR037151">
    <property type="entry name" value="AlkB-like_sf"/>
</dbReference>
<dbReference type="KEGG" id="acan:ACA1_127620"/>
<gene>
    <name evidence="3" type="ORF">ACA1_127620</name>
</gene>
<feature type="compositionally biased region" description="Gly residues" evidence="1">
    <location>
        <begin position="9"/>
        <end position="25"/>
    </location>
</feature>
<dbReference type="GO" id="GO:0016491">
    <property type="term" value="F:oxidoreductase activity"/>
    <property type="evidence" value="ECO:0007669"/>
    <property type="project" value="TreeGrafter"/>
</dbReference>
<evidence type="ECO:0000313" key="3">
    <source>
        <dbReference type="EMBL" id="ELR11271.1"/>
    </source>
</evidence>
<dbReference type="AlphaFoldDB" id="L8GGE8"/>
<accession>L8GGE8</accession>
<dbReference type="InterPro" id="IPR027450">
    <property type="entry name" value="AlkB-like"/>
</dbReference>
<dbReference type="PROSITE" id="PS51471">
    <property type="entry name" value="FE2OG_OXY"/>
    <property type="match status" value="1"/>
</dbReference>
<keyword evidence="4" id="KW-1185">Reference proteome</keyword>
<dbReference type="Proteomes" id="UP000011083">
    <property type="component" value="Unassembled WGS sequence"/>
</dbReference>
<reference evidence="3 4" key="1">
    <citation type="journal article" date="2013" name="Genome Biol.">
        <title>Genome of Acanthamoeba castellanii highlights extensive lateral gene transfer and early evolution of tyrosine kinase signaling.</title>
        <authorList>
            <person name="Clarke M."/>
            <person name="Lohan A.J."/>
            <person name="Liu B."/>
            <person name="Lagkouvardos I."/>
            <person name="Roy S."/>
            <person name="Zafar N."/>
            <person name="Bertelli C."/>
            <person name="Schilde C."/>
            <person name="Kianianmomeni A."/>
            <person name="Burglin T.R."/>
            <person name="Frech C."/>
            <person name="Turcotte B."/>
            <person name="Kopec K.O."/>
            <person name="Synnott J.M."/>
            <person name="Choo C."/>
            <person name="Paponov I."/>
            <person name="Finkler A."/>
            <person name="Soon Heng Tan C."/>
            <person name="Hutchins A.P."/>
            <person name="Weinmeier T."/>
            <person name="Rattei T."/>
            <person name="Chu J.S."/>
            <person name="Gimenez G."/>
            <person name="Irimia M."/>
            <person name="Rigden D.J."/>
            <person name="Fitzpatrick D.A."/>
            <person name="Lorenzo-Morales J."/>
            <person name="Bateman A."/>
            <person name="Chiu C.H."/>
            <person name="Tang P."/>
            <person name="Hegemann P."/>
            <person name="Fromm H."/>
            <person name="Raoult D."/>
            <person name="Greub G."/>
            <person name="Miranda-Saavedra D."/>
            <person name="Chen N."/>
            <person name="Nash P."/>
            <person name="Ginger M.L."/>
            <person name="Horn M."/>
            <person name="Schaap P."/>
            <person name="Caler L."/>
            <person name="Loftus B."/>
        </authorList>
    </citation>
    <scope>NUCLEOTIDE SEQUENCE [LARGE SCALE GENOMIC DNA]</scope>
    <source>
        <strain evidence="3 4">Neff</strain>
    </source>
</reference>
<dbReference type="EMBL" id="KB008155">
    <property type="protein sequence ID" value="ELR11271.1"/>
    <property type="molecule type" value="Genomic_DNA"/>
</dbReference>
<name>L8GGE8_ACACF</name>
<dbReference type="Gene3D" id="2.60.120.590">
    <property type="entry name" value="Alpha-ketoglutarate-dependent dioxygenase AlkB-like"/>
    <property type="match status" value="1"/>
</dbReference>
<dbReference type="InterPro" id="IPR005123">
    <property type="entry name" value="Oxoglu/Fe-dep_dioxygenase_dom"/>
</dbReference>
<dbReference type="InterPro" id="IPR032857">
    <property type="entry name" value="ALKBH4"/>
</dbReference>
<dbReference type="Pfam" id="PF13532">
    <property type="entry name" value="2OG-FeII_Oxy_2"/>
    <property type="match status" value="1"/>
</dbReference>
<dbReference type="VEuPathDB" id="AmoebaDB:ACA1_127620"/>
<dbReference type="SUPFAM" id="SSF51197">
    <property type="entry name" value="Clavaminate synthase-like"/>
    <property type="match status" value="1"/>
</dbReference>
<evidence type="ECO:0000313" key="4">
    <source>
        <dbReference type="Proteomes" id="UP000011083"/>
    </source>
</evidence>
<feature type="domain" description="Fe2OG dioxygenase" evidence="2">
    <location>
        <begin position="145"/>
        <end position="247"/>
    </location>
</feature>